<dbReference type="WBParaSite" id="ACRNAN_scaffold6225.g26082.t1">
    <property type="protein sequence ID" value="ACRNAN_scaffold6225.g26082.t1"/>
    <property type="gene ID" value="ACRNAN_scaffold6225.g26082"/>
</dbReference>
<protein>
    <submittedName>
        <fullName evidence="3">Uncharacterized protein</fullName>
    </submittedName>
</protein>
<organism evidence="2 3">
    <name type="scientific">Acrobeloides nanus</name>
    <dbReference type="NCBI Taxonomy" id="290746"/>
    <lineage>
        <taxon>Eukaryota</taxon>
        <taxon>Metazoa</taxon>
        <taxon>Ecdysozoa</taxon>
        <taxon>Nematoda</taxon>
        <taxon>Chromadorea</taxon>
        <taxon>Rhabditida</taxon>
        <taxon>Tylenchina</taxon>
        <taxon>Cephalobomorpha</taxon>
        <taxon>Cephaloboidea</taxon>
        <taxon>Cephalobidae</taxon>
        <taxon>Acrobeloides</taxon>
    </lineage>
</organism>
<keyword evidence="1" id="KW-0812">Transmembrane</keyword>
<evidence type="ECO:0000313" key="2">
    <source>
        <dbReference type="Proteomes" id="UP000887540"/>
    </source>
</evidence>
<evidence type="ECO:0000256" key="1">
    <source>
        <dbReference type="SAM" id="Phobius"/>
    </source>
</evidence>
<accession>A0A914E791</accession>
<dbReference type="SUPFAM" id="SSF53822">
    <property type="entry name" value="Periplasmic binding protein-like I"/>
    <property type="match status" value="1"/>
</dbReference>
<keyword evidence="2" id="KW-1185">Reference proteome</keyword>
<feature type="transmembrane region" description="Helical" evidence="1">
    <location>
        <begin position="234"/>
        <end position="258"/>
    </location>
</feature>
<dbReference type="InterPro" id="IPR028082">
    <property type="entry name" value="Peripla_BP_I"/>
</dbReference>
<keyword evidence="1" id="KW-0472">Membrane</keyword>
<proteinExistence type="predicted"/>
<reference evidence="3" key="1">
    <citation type="submission" date="2022-11" db="UniProtKB">
        <authorList>
            <consortium name="WormBaseParasite"/>
        </authorList>
    </citation>
    <scope>IDENTIFICATION</scope>
</reference>
<sequence length="259" mass="28447">MEFSIKISNLCDELEGDVATFYNVNLLLWGATTHSIFLGPYYPTVYGAIDTYRDSATALQTMMISLSWDMLSLIYTQEESCTYFVEELDASDYAPTLHDSIYLYAVALSNAINKSGNSDVVYNGTYVGANNDFQAVSGVNGNIKMGRDGFRKANYLISSYNDAGKLVSYLSFQLYQHVDNITGNTIDDVNATKLFTDPSTSIWANHGGVQPTSTPKCGFDGLGCPIDAFIEYRGVFIAVIIVGCAIAIGLMYGAYMIYR</sequence>
<keyword evidence="1" id="KW-1133">Transmembrane helix</keyword>
<dbReference type="Gene3D" id="3.40.50.2300">
    <property type="match status" value="1"/>
</dbReference>
<dbReference type="AlphaFoldDB" id="A0A914E791"/>
<evidence type="ECO:0000313" key="3">
    <source>
        <dbReference type="WBParaSite" id="ACRNAN_scaffold6225.g26082.t1"/>
    </source>
</evidence>
<name>A0A914E791_9BILA</name>
<dbReference type="Proteomes" id="UP000887540">
    <property type="component" value="Unplaced"/>
</dbReference>